<proteinExistence type="predicted"/>
<gene>
    <name evidence="1" type="ORF">CK203_101940</name>
</gene>
<accession>A0A438BQ10</accession>
<organism evidence="1 2">
    <name type="scientific">Vitis vinifera</name>
    <name type="common">Grape</name>
    <dbReference type="NCBI Taxonomy" id="29760"/>
    <lineage>
        <taxon>Eukaryota</taxon>
        <taxon>Viridiplantae</taxon>
        <taxon>Streptophyta</taxon>
        <taxon>Embryophyta</taxon>
        <taxon>Tracheophyta</taxon>
        <taxon>Spermatophyta</taxon>
        <taxon>Magnoliopsida</taxon>
        <taxon>eudicotyledons</taxon>
        <taxon>Gunneridae</taxon>
        <taxon>Pentapetalae</taxon>
        <taxon>rosids</taxon>
        <taxon>Vitales</taxon>
        <taxon>Vitaceae</taxon>
        <taxon>Viteae</taxon>
        <taxon>Vitis</taxon>
    </lineage>
</organism>
<dbReference type="AlphaFoldDB" id="A0A438BQ10"/>
<dbReference type="Proteomes" id="UP000288805">
    <property type="component" value="Unassembled WGS sequence"/>
</dbReference>
<evidence type="ECO:0000313" key="1">
    <source>
        <dbReference type="EMBL" id="RVW13042.1"/>
    </source>
</evidence>
<comment type="caution">
    <text evidence="1">The sequence shown here is derived from an EMBL/GenBank/DDBJ whole genome shotgun (WGS) entry which is preliminary data.</text>
</comment>
<dbReference type="EMBL" id="QGNW01002668">
    <property type="protein sequence ID" value="RVW13042.1"/>
    <property type="molecule type" value="Genomic_DNA"/>
</dbReference>
<evidence type="ECO:0000313" key="2">
    <source>
        <dbReference type="Proteomes" id="UP000288805"/>
    </source>
</evidence>
<sequence>MPSYHLSFTLLSRKFEKICLLLPSFWQALDAEDLLTGNYTIDDVVLPLPG</sequence>
<protein>
    <submittedName>
        <fullName evidence="1">Uncharacterized protein</fullName>
    </submittedName>
</protein>
<name>A0A438BQ10_VITVI</name>
<reference evidence="1 2" key="1">
    <citation type="journal article" date="2018" name="PLoS Genet.">
        <title>Population sequencing reveals clonal diversity and ancestral inbreeding in the grapevine cultivar Chardonnay.</title>
        <authorList>
            <person name="Roach M.J."/>
            <person name="Johnson D.L."/>
            <person name="Bohlmann J."/>
            <person name="van Vuuren H.J."/>
            <person name="Jones S.J."/>
            <person name="Pretorius I.S."/>
            <person name="Schmidt S.A."/>
            <person name="Borneman A.R."/>
        </authorList>
    </citation>
    <scope>NUCLEOTIDE SEQUENCE [LARGE SCALE GENOMIC DNA]</scope>
    <source>
        <strain evidence="2">cv. Chardonnay</strain>
        <tissue evidence="1">Leaf</tissue>
    </source>
</reference>